<dbReference type="InterPro" id="IPR011006">
    <property type="entry name" value="CheY-like_superfamily"/>
</dbReference>
<dbReference type="SUPFAM" id="SSF46894">
    <property type="entry name" value="C-terminal effector domain of the bipartite response regulators"/>
    <property type="match status" value="1"/>
</dbReference>
<dbReference type="PANTHER" id="PTHR43214">
    <property type="entry name" value="TWO-COMPONENT RESPONSE REGULATOR"/>
    <property type="match status" value="1"/>
</dbReference>
<dbReference type="PROSITE" id="PS50043">
    <property type="entry name" value="HTH_LUXR_2"/>
    <property type="match status" value="1"/>
</dbReference>
<dbReference type="SUPFAM" id="SSF52172">
    <property type="entry name" value="CheY-like"/>
    <property type="match status" value="1"/>
</dbReference>
<sequence length="206" mass="22702">MLKARMGNPGSRLRVLIADDHPLFRLGLRAGLEGEGLVVVAEAQDGKEALEKTLALNPEAVLLDLRMPVLDGLECTRILRRKGYSGLIALLTTYQEPALVREAFLAGADAYFSKELSAPELKRRLLRVAQGEEKLKPPDLPSLTSREEEVLRLLAQGLSVKEMAKALGLSPDTVKDHLENLYGKLLVRNRVEALEKARSLGFLAKK</sequence>
<dbReference type="SMART" id="SM00421">
    <property type="entry name" value="HTH_LUXR"/>
    <property type="match status" value="1"/>
</dbReference>
<evidence type="ECO:0000256" key="3">
    <source>
        <dbReference type="PROSITE-ProRule" id="PRU00169"/>
    </source>
</evidence>
<feature type="modified residue" description="4-aspartylphosphate" evidence="3">
    <location>
        <position position="64"/>
    </location>
</feature>
<dbReference type="PRINTS" id="PR00038">
    <property type="entry name" value="HTHLUXR"/>
</dbReference>
<dbReference type="CDD" id="cd06170">
    <property type="entry name" value="LuxR_C_like"/>
    <property type="match status" value="1"/>
</dbReference>
<dbReference type="GO" id="GO:0000160">
    <property type="term" value="P:phosphorelay signal transduction system"/>
    <property type="evidence" value="ECO:0007669"/>
    <property type="project" value="InterPro"/>
</dbReference>
<evidence type="ECO:0000313" key="6">
    <source>
        <dbReference type="EMBL" id="HGN85085.1"/>
    </source>
</evidence>
<dbReference type="InterPro" id="IPR001789">
    <property type="entry name" value="Sig_transdc_resp-reg_receiver"/>
</dbReference>
<keyword evidence="1 3" id="KW-0597">Phosphoprotein</keyword>
<keyword evidence="2" id="KW-0238">DNA-binding</keyword>
<dbReference type="Pfam" id="PF00072">
    <property type="entry name" value="Response_reg"/>
    <property type="match status" value="1"/>
</dbReference>
<dbReference type="Gene3D" id="1.10.10.10">
    <property type="entry name" value="Winged helix-like DNA-binding domain superfamily/Winged helix DNA-binding domain"/>
    <property type="match status" value="1"/>
</dbReference>
<dbReference type="InterPro" id="IPR039420">
    <property type="entry name" value="WalR-like"/>
</dbReference>
<dbReference type="SMART" id="SM00448">
    <property type="entry name" value="REC"/>
    <property type="match status" value="1"/>
</dbReference>
<feature type="domain" description="HTH luxR-type" evidence="4">
    <location>
        <begin position="136"/>
        <end position="201"/>
    </location>
</feature>
<protein>
    <submittedName>
        <fullName evidence="6">Response regulator transcription factor</fullName>
    </submittedName>
</protein>
<evidence type="ECO:0000259" key="4">
    <source>
        <dbReference type="PROSITE" id="PS50043"/>
    </source>
</evidence>
<dbReference type="PROSITE" id="PS50110">
    <property type="entry name" value="RESPONSE_REGULATORY"/>
    <property type="match status" value="1"/>
</dbReference>
<reference evidence="6" key="1">
    <citation type="journal article" date="2020" name="mSystems">
        <title>Genome- and Community-Level Interaction Insights into Carbon Utilization and Element Cycling Functions of Hydrothermarchaeota in Hydrothermal Sediment.</title>
        <authorList>
            <person name="Zhou Z."/>
            <person name="Liu Y."/>
            <person name="Xu W."/>
            <person name="Pan J."/>
            <person name="Luo Z.H."/>
            <person name="Li M."/>
        </authorList>
    </citation>
    <scope>NUCLEOTIDE SEQUENCE [LARGE SCALE GENOMIC DNA]</scope>
    <source>
        <strain evidence="6">SpSt-611</strain>
    </source>
</reference>
<dbReference type="InterPro" id="IPR016032">
    <property type="entry name" value="Sig_transdc_resp-reg_C-effctor"/>
</dbReference>
<dbReference type="Pfam" id="PF00196">
    <property type="entry name" value="GerE"/>
    <property type="match status" value="1"/>
</dbReference>
<dbReference type="InterPro" id="IPR000792">
    <property type="entry name" value="Tscrpt_reg_LuxR_C"/>
</dbReference>
<organism evidence="6">
    <name type="scientific">Thermus tengchongensis</name>
    <dbReference type="NCBI Taxonomy" id="1214928"/>
    <lineage>
        <taxon>Bacteria</taxon>
        <taxon>Thermotogati</taxon>
        <taxon>Deinococcota</taxon>
        <taxon>Deinococci</taxon>
        <taxon>Thermales</taxon>
        <taxon>Thermaceae</taxon>
        <taxon>Thermus</taxon>
    </lineage>
</organism>
<dbReference type="EMBL" id="DTAB01000166">
    <property type="protein sequence ID" value="HGN85085.1"/>
    <property type="molecule type" value="Genomic_DNA"/>
</dbReference>
<evidence type="ECO:0000259" key="5">
    <source>
        <dbReference type="PROSITE" id="PS50110"/>
    </source>
</evidence>
<gene>
    <name evidence="6" type="ORF">ENT80_02775</name>
</gene>
<dbReference type="GO" id="GO:0006355">
    <property type="term" value="P:regulation of DNA-templated transcription"/>
    <property type="evidence" value="ECO:0007669"/>
    <property type="project" value="InterPro"/>
</dbReference>
<proteinExistence type="predicted"/>
<dbReference type="AlphaFoldDB" id="A0A7V4EH76"/>
<dbReference type="InterPro" id="IPR058245">
    <property type="entry name" value="NreC/VraR/RcsB-like_REC"/>
</dbReference>
<dbReference type="InterPro" id="IPR036388">
    <property type="entry name" value="WH-like_DNA-bd_sf"/>
</dbReference>
<dbReference type="PANTHER" id="PTHR43214:SF42">
    <property type="entry name" value="TRANSCRIPTIONAL REGULATORY PROTEIN DESR"/>
    <property type="match status" value="1"/>
</dbReference>
<name>A0A7V4EH76_9DEIN</name>
<feature type="domain" description="Response regulatory" evidence="5">
    <location>
        <begin position="14"/>
        <end position="129"/>
    </location>
</feature>
<comment type="caution">
    <text evidence="6">The sequence shown here is derived from an EMBL/GenBank/DDBJ whole genome shotgun (WGS) entry which is preliminary data.</text>
</comment>
<dbReference type="CDD" id="cd17535">
    <property type="entry name" value="REC_NarL-like"/>
    <property type="match status" value="1"/>
</dbReference>
<evidence type="ECO:0000256" key="2">
    <source>
        <dbReference type="ARBA" id="ARBA00023125"/>
    </source>
</evidence>
<dbReference type="GO" id="GO:0003677">
    <property type="term" value="F:DNA binding"/>
    <property type="evidence" value="ECO:0007669"/>
    <property type="project" value="UniProtKB-KW"/>
</dbReference>
<evidence type="ECO:0000256" key="1">
    <source>
        <dbReference type="ARBA" id="ARBA00022553"/>
    </source>
</evidence>
<accession>A0A7V4EH76</accession>
<dbReference type="Gene3D" id="3.40.50.2300">
    <property type="match status" value="1"/>
</dbReference>